<keyword evidence="3" id="KW-1185">Reference proteome</keyword>
<dbReference type="EMBL" id="JACETU010000009">
    <property type="protein sequence ID" value="KAF7421248.1"/>
    <property type="molecule type" value="Genomic_DNA"/>
</dbReference>
<name>A0A8H6ZLN9_PLEOS</name>
<dbReference type="RefSeq" id="XP_036627106.1">
    <property type="nucleotide sequence ID" value="XM_036781251.1"/>
</dbReference>
<proteinExistence type="predicted"/>
<evidence type="ECO:0000313" key="3">
    <source>
        <dbReference type="Proteomes" id="UP000623687"/>
    </source>
</evidence>
<protein>
    <submittedName>
        <fullName evidence="2">Uncharacterized protein</fullName>
    </submittedName>
</protein>
<reference evidence="2" key="1">
    <citation type="submission" date="2019-07" db="EMBL/GenBank/DDBJ databases">
        <authorList>
            <person name="Palmer J.M."/>
        </authorList>
    </citation>
    <scope>NUCLEOTIDE SEQUENCE</scope>
    <source>
        <strain evidence="2">PC9</strain>
    </source>
</reference>
<dbReference type="Proteomes" id="UP000623687">
    <property type="component" value="Unassembled WGS sequence"/>
</dbReference>
<feature type="region of interest" description="Disordered" evidence="1">
    <location>
        <begin position="55"/>
        <end position="85"/>
    </location>
</feature>
<accession>A0A8H6ZLN9</accession>
<dbReference type="VEuPathDB" id="FungiDB:PC9H_011769"/>
<evidence type="ECO:0000256" key="1">
    <source>
        <dbReference type="SAM" id="MobiDB-lite"/>
    </source>
</evidence>
<comment type="caution">
    <text evidence="2">The sequence shown here is derived from an EMBL/GenBank/DDBJ whole genome shotgun (WGS) entry which is preliminary data.</text>
</comment>
<organism evidence="2 3">
    <name type="scientific">Pleurotus ostreatus</name>
    <name type="common">Oyster mushroom</name>
    <name type="synonym">White-rot fungus</name>
    <dbReference type="NCBI Taxonomy" id="5322"/>
    <lineage>
        <taxon>Eukaryota</taxon>
        <taxon>Fungi</taxon>
        <taxon>Dikarya</taxon>
        <taxon>Basidiomycota</taxon>
        <taxon>Agaricomycotina</taxon>
        <taxon>Agaricomycetes</taxon>
        <taxon>Agaricomycetidae</taxon>
        <taxon>Agaricales</taxon>
        <taxon>Pleurotineae</taxon>
        <taxon>Pleurotaceae</taxon>
        <taxon>Pleurotus</taxon>
    </lineage>
</organism>
<gene>
    <name evidence="2" type="ORF">PC9H_011769</name>
</gene>
<feature type="region of interest" description="Disordered" evidence="1">
    <location>
        <begin position="134"/>
        <end position="153"/>
    </location>
</feature>
<evidence type="ECO:0000313" key="2">
    <source>
        <dbReference type="EMBL" id="KAF7421248.1"/>
    </source>
</evidence>
<sequence length="153" mass="16535">MLANRWMSAQARRVVDTALSPTATPIDINEEEEAGELVVKGRDDKAAVTLPLRATSPNSTRSRMNMVFSPSNASSDGGTAITPNMFAQGQRGTLTLSMSTTTRDNTSLACDEPQLHAIKDEHGVLPVERQLRQRHDDHAEHVCAGPARDDDAG</sequence>
<dbReference type="GeneID" id="59381587"/>
<dbReference type="AlphaFoldDB" id="A0A8H6ZLN9"/>